<dbReference type="AlphaFoldDB" id="A7SKR2"/>
<feature type="transmembrane region" description="Helical" evidence="6">
    <location>
        <begin position="310"/>
        <end position="325"/>
    </location>
</feature>
<evidence type="ECO:0000256" key="2">
    <source>
        <dbReference type="ARBA" id="ARBA00022692"/>
    </source>
</evidence>
<feature type="non-terminal residue" evidence="9">
    <location>
        <position position="383"/>
    </location>
</feature>
<dbReference type="GO" id="GO:0007186">
    <property type="term" value="P:G protein-coupled receptor signaling pathway"/>
    <property type="evidence" value="ECO:0007669"/>
    <property type="project" value="InterPro"/>
</dbReference>
<evidence type="ECO:0008006" key="11">
    <source>
        <dbReference type="Google" id="ProtNLM"/>
    </source>
</evidence>
<evidence type="ECO:0000256" key="1">
    <source>
        <dbReference type="ARBA" id="ARBA00004141"/>
    </source>
</evidence>
<keyword evidence="10" id="KW-1185">Reference proteome</keyword>
<keyword evidence="5" id="KW-0325">Glycoprotein</keyword>
<name>A7SKR2_NEMVE</name>
<dbReference type="GO" id="GO:0016020">
    <property type="term" value="C:membrane"/>
    <property type="evidence" value="ECO:0007669"/>
    <property type="project" value="UniProtKB-SubCell"/>
</dbReference>
<dbReference type="InterPro" id="IPR053880">
    <property type="entry name" value="GPR180-like_N"/>
</dbReference>
<dbReference type="GO" id="GO:0019236">
    <property type="term" value="P:response to pheromone"/>
    <property type="evidence" value="ECO:0007669"/>
    <property type="project" value="InterPro"/>
</dbReference>
<dbReference type="InterPro" id="IPR047831">
    <property type="entry name" value="GPR180/TMEM145"/>
</dbReference>
<dbReference type="PANTHER" id="PTHR23252:SF24">
    <property type="entry name" value="TRANSMEMBRANE PROTEIN 145"/>
    <property type="match status" value="1"/>
</dbReference>
<dbReference type="HOGENOM" id="CLU_021549_3_0_1"/>
<evidence type="ECO:0000256" key="3">
    <source>
        <dbReference type="ARBA" id="ARBA00022989"/>
    </source>
</evidence>
<feature type="transmembrane region" description="Helical" evidence="6">
    <location>
        <begin position="246"/>
        <end position="266"/>
    </location>
</feature>
<protein>
    <recommendedName>
        <fullName evidence="11">Intimal thickness related receptor IRP domain-containing protein</fullName>
    </recommendedName>
</protein>
<dbReference type="STRING" id="45351.A7SKR2"/>
<feature type="transmembrane region" description="Helical" evidence="6">
    <location>
        <begin position="278"/>
        <end position="298"/>
    </location>
</feature>
<dbReference type="InterPro" id="IPR019336">
    <property type="entry name" value="GPR180/TMEM145_TM"/>
</dbReference>
<feature type="domain" description="GPR180-like N-terminal" evidence="8">
    <location>
        <begin position="2"/>
        <end position="107"/>
    </location>
</feature>
<organism evidence="9 10">
    <name type="scientific">Nematostella vectensis</name>
    <name type="common">Starlet sea anemone</name>
    <dbReference type="NCBI Taxonomy" id="45351"/>
    <lineage>
        <taxon>Eukaryota</taxon>
        <taxon>Metazoa</taxon>
        <taxon>Cnidaria</taxon>
        <taxon>Anthozoa</taxon>
        <taxon>Hexacorallia</taxon>
        <taxon>Actiniaria</taxon>
        <taxon>Edwardsiidae</taxon>
        <taxon>Nematostella</taxon>
    </lineage>
</organism>
<keyword evidence="3 6" id="KW-1133">Transmembrane helix</keyword>
<evidence type="ECO:0000256" key="6">
    <source>
        <dbReference type="SAM" id="Phobius"/>
    </source>
</evidence>
<reference evidence="9 10" key="1">
    <citation type="journal article" date="2007" name="Science">
        <title>Sea anemone genome reveals ancestral eumetazoan gene repertoire and genomic organization.</title>
        <authorList>
            <person name="Putnam N.H."/>
            <person name="Srivastava M."/>
            <person name="Hellsten U."/>
            <person name="Dirks B."/>
            <person name="Chapman J."/>
            <person name="Salamov A."/>
            <person name="Terry A."/>
            <person name="Shapiro H."/>
            <person name="Lindquist E."/>
            <person name="Kapitonov V.V."/>
            <person name="Jurka J."/>
            <person name="Genikhovich G."/>
            <person name="Grigoriev I.V."/>
            <person name="Lucas S.M."/>
            <person name="Steele R.E."/>
            <person name="Finnerty J.R."/>
            <person name="Technau U."/>
            <person name="Martindale M.Q."/>
            <person name="Rokhsar D.S."/>
        </authorList>
    </citation>
    <scope>NUCLEOTIDE SEQUENCE [LARGE SCALE GENOMIC DNA]</scope>
    <source>
        <strain evidence="10">CH2 X CH6</strain>
    </source>
</reference>
<keyword evidence="2 6" id="KW-0812">Transmembrane</keyword>
<dbReference type="OMA" id="VWFLAKP"/>
<gene>
    <name evidence="9" type="ORF">NEMVEDRAFT_v1g122027</name>
</gene>
<dbReference type="Pfam" id="PF21892">
    <property type="entry name" value="TMEM145_N"/>
    <property type="match status" value="1"/>
</dbReference>
<comment type="subcellular location">
    <subcellularLocation>
        <location evidence="1">Membrane</location>
        <topology evidence="1">Multi-pass membrane protein</topology>
    </subcellularLocation>
</comment>
<evidence type="ECO:0000313" key="9">
    <source>
        <dbReference type="EMBL" id="EDO35662.1"/>
    </source>
</evidence>
<dbReference type="Pfam" id="PF10192">
    <property type="entry name" value="GPR180-TMEM145_TM"/>
    <property type="match status" value="1"/>
</dbReference>
<dbReference type="InParanoid" id="A7SKR2"/>
<dbReference type="PhylomeDB" id="A7SKR2"/>
<sequence>ITGSVYTARKWYFLERFAFRDIGGRLEYEVEYPVGTCCPLLVFYYDDIWPRVYPEEDMACSNKMDVCTSSAISDNGTTTRLRCTGQMIFRTVRTRWWFLVLSHCDADVLDMDYKITVTNGDDWQSHLSADETHMLEIVSSFFLIMILTLIVGLVFAKTLWIEHMLHRPYEIFLVSLGYELFGLLLSVVYYIEYVSYGTLRTPIHTTSGLLHAVSEIIFVCLLILLSKGYTITRARLSSRGQIKLSVFIGLYSVTFSILFFIQANMFDPGLVKYLYDSAAGTGIVALRIVAWCWFSLSVHHTVKRYPEKRVFYGWFFVLFSVWFLAKPSLVLLGYYHIEEWERTKIFSGVDFAISAIGFLVFLHLLRPSRTNHNFPFHIRTNQI</sequence>
<evidence type="ECO:0000256" key="5">
    <source>
        <dbReference type="ARBA" id="ARBA00023180"/>
    </source>
</evidence>
<feature type="domain" description="GPR180/TMEM145 transmembrane" evidence="7">
    <location>
        <begin position="141"/>
        <end position="361"/>
    </location>
</feature>
<dbReference type="Proteomes" id="UP000001593">
    <property type="component" value="Unassembled WGS sequence"/>
</dbReference>
<evidence type="ECO:0000256" key="4">
    <source>
        <dbReference type="ARBA" id="ARBA00023136"/>
    </source>
</evidence>
<feature type="transmembrane region" description="Helical" evidence="6">
    <location>
        <begin position="137"/>
        <end position="159"/>
    </location>
</feature>
<dbReference type="eggNOG" id="KOG4290">
    <property type="taxonomic scope" value="Eukaryota"/>
</dbReference>
<feature type="non-terminal residue" evidence="9">
    <location>
        <position position="1"/>
    </location>
</feature>
<evidence type="ECO:0000313" key="10">
    <source>
        <dbReference type="Proteomes" id="UP000001593"/>
    </source>
</evidence>
<evidence type="ECO:0000259" key="8">
    <source>
        <dbReference type="Pfam" id="PF21892"/>
    </source>
</evidence>
<accession>A7SKR2</accession>
<feature type="transmembrane region" description="Helical" evidence="6">
    <location>
        <begin position="345"/>
        <end position="365"/>
    </location>
</feature>
<keyword evidence="4 6" id="KW-0472">Membrane</keyword>
<dbReference type="PANTHER" id="PTHR23252">
    <property type="entry name" value="INTIMAL THICKNESS RECEPTOR-RELATED"/>
    <property type="match status" value="1"/>
</dbReference>
<proteinExistence type="predicted"/>
<feature type="transmembrane region" description="Helical" evidence="6">
    <location>
        <begin position="171"/>
        <end position="191"/>
    </location>
</feature>
<feature type="transmembrane region" description="Helical" evidence="6">
    <location>
        <begin position="203"/>
        <end position="225"/>
    </location>
</feature>
<dbReference type="EMBL" id="DS469691">
    <property type="protein sequence ID" value="EDO35662.1"/>
    <property type="molecule type" value="Genomic_DNA"/>
</dbReference>
<evidence type="ECO:0000259" key="7">
    <source>
        <dbReference type="Pfam" id="PF10192"/>
    </source>
</evidence>